<dbReference type="Proteomes" id="UP001055879">
    <property type="component" value="Linkage Group LG07"/>
</dbReference>
<accession>A0ACB9AYP4</accession>
<organism evidence="1 2">
    <name type="scientific">Arctium lappa</name>
    <name type="common">Greater burdock</name>
    <name type="synonym">Lappa major</name>
    <dbReference type="NCBI Taxonomy" id="4217"/>
    <lineage>
        <taxon>Eukaryota</taxon>
        <taxon>Viridiplantae</taxon>
        <taxon>Streptophyta</taxon>
        <taxon>Embryophyta</taxon>
        <taxon>Tracheophyta</taxon>
        <taxon>Spermatophyta</taxon>
        <taxon>Magnoliopsida</taxon>
        <taxon>eudicotyledons</taxon>
        <taxon>Gunneridae</taxon>
        <taxon>Pentapetalae</taxon>
        <taxon>asterids</taxon>
        <taxon>campanulids</taxon>
        <taxon>Asterales</taxon>
        <taxon>Asteraceae</taxon>
        <taxon>Carduoideae</taxon>
        <taxon>Cardueae</taxon>
        <taxon>Arctiinae</taxon>
        <taxon>Arctium</taxon>
    </lineage>
</organism>
<protein>
    <submittedName>
        <fullName evidence="1">Uncharacterized protein</fullName>
    </submittedName>
</protein>
<name>A0ACB9AYP4_ARCLA</name>
<comment type="caution">
    <text evidence="1">The sequence shown here is derived from an EMBL/GenBank/DDBJ whole genome shotgun (WGS) entry which is preliminary data.</text>
</comment>
<proteinExistence type="predicted"/>
<reference evidence="2" key="1">
    <citation type="journal article" date="2022" name="Mol. Ecol. Resour.">
        <title>The genomes of chicory, endive, great burdock and yacon provide insights into Asteraceae palaeo-polyploidization history and plant inulin production.</title>
        <authorList>
            <person name="Fan W."/>
            <person name="Wang S."/>
            <person name="Wang H."/>
            <person name="Wang A."/>
            <person name="Jiang F."/>
            <person name="Liu H."/>
            <person name="Zhao H."/>
            <person name="Xu D."/>
            <person name="Zhang Y."/>
        </authorList>
    </citation>
    <scope>NUCLEOTIDE SEQUENCE [LARGE SCALE GENOMIC DNA]</scope>
    <source>
        <strain evidence="2">cv. Niubang</strain>
    </source>
</reference>
<keyword evidence="2" id="KW-1185">Reference proteome</keyword>
<dbReference type="EMBL" id="CM042053">
    <property type="protein sequence ID" value="KAI3714841.1"/>
    <property type="molecule type" value="Genomic_DNA"/>
</dbReference>
<evidence type="ECO:0000313" key="1">
    <source>
        <dbReference type="EMBL" id="KAI3714841.1"/>
    </source>
</evidence>
<sequence length="101" mass="10782">MSLFTCYNQMPLYYWREEALLISEKKIETPCWSHIVIAHRPDGLDRHEGRVPDDVLPGSNPGGPLAPGATRIGQGTGSDPDDVLLGSNSGGPLAPGATRVS</sequence>
<evidence type="ECO:0000313" key="2">
    <source>
        <dbReference type="Proteomes" id="UP001055879"/>
    </source>
</evidence>
<reference evidence="1 2" key="2">
    <citation type="journal article" date="2022" name="Mol. Ecol. Resour.">
        <title>The genomes of chicory, endive, great burdock and yacon provide insights into Asteraceae paleo-polyploidization history and plant inulin production.</title>
        <authorList>
            <person name="Fan W."/>
            <person name="Wang S."/>
            <person name="Wang H."/>
            <person name="Wang A."/>
            <person name="Jiang F."/>
            <person name="Liu H."/>
            <person name="Zhao H."/>
            <person name="Xu D."/>
            <person name="Zhang Y."/>
        </authorList>
    </citation>
    <scope>NUCLEOTIDE SEQUENCE [LARGE SCALE GENOMIC DNA]</scope>
    <source>
        <strain evidence="2">cv. Niubang</strain>
    </source>
</reference>
<gene>
    <name evidence="1" type="ORF">L6452_21801</name>
</gene>